<dbReference type="InterPro" id="IPR050052">
    <property type="entry name" value="ATP-dep_Clp_protease_ClpX"/>
</dbReference>
<accession>A0AAV7EIJ2</accession>
<dbReference type="NCBIfam" id="NF003745">
    <property type="entry name" value="PRK05342.1"/>
    <property type="match status" value="1"/>
</dbReference>
<evidence type="ECO:0000256" key="8">
    <source>
        <dbReference type="ARBA" id="ARBA00061242"/>
    </source>
</evidence>
<dbReference type="SMART" id="SM01086">
    <property type="entry name" value="ClpB_D2-small"/>
    <property type="match status" value="1"/>
</dbReference>
<dbReference type="InterPro" id="IPR027417">
    <property type="entry name" value="P-loop_NTPase"/>
</dbReference>
<keyword evidence="4" id="KW-0067">ATP-binding</keyword>
<feature type="domain" description="AAA+ ATPase" evidence="10">
    <location>
        <begin position="230"/>
        <end position="393"/>
    </location>
</feature>
<evidence type="ECO:0000259" key="10">
    <source>
        <dbReference type="SMART" id="SM00382"/>
    </source>
</evidence>
<dbReference type="GO" id="GO:0005759">
    <property type="term" value="C:mitochondrial matrix"/>
    <property type="evidence" value="ECO:0007669"/>
    <property type="project" value="TreeGrafter"/>
</dbReference>
<dbReference type="FunFam" id="1.10.8.60:FF:000002">
    <property type="entry name" value="ATP-dependent Clp protease ATP-binding subunit ClpX"/>
    <property type="match status" value="1"/>
</dbReference>
<name>A0AAV7EIJ2_ARIFI</name>
<feature type="domain" description="Clp ATPase C-terminal" evidence="11">
    <location>
        <begin position="441"/>
        <end position="531"/>
    </location>
</feature>
<evidence type="ECO:0000256" key="7">
    <source>
        <dbReference type="ARBA" id="ARBA00055633"/>
    </source>
</evidence>
<dbReference type="FunFam" id="3.40.50.300:FF:000560">
    <property type="entry name" value="CLP protease regulatory subunit CLPX3 mitochondrial"/>
    <property type="match status" value="1"/>
</dbReference>
<dbReference type="GO" id="GO:0051082">
    <property type="term" value="F:unfolded protein binding"/>
    <property type="evidence" value="ECO:0007669"/>
    <property type="project" value="InterPro"/>
</dbReference>
<comment type="caution">
    <text evidence="12">The sequence shown here is derived from an EMBL/GenBank/DDBJ whole genome shotgun (WGS) entry which is preliminary data.</text>
</comment>
<dbReference type="NCBIfam" id="TIGR00382">
    <property type="entry name" value="clpX"/>
    <property type="match status" value="1"/>
</dbReference>
<dbReference type="InterPro" id="IPR019489">
    <property type="entry name" value="Clp_ATPase_C"/>
</dbReference>
<reference evidence="12 13" key="1">
    <citation type="submission" date="2021-07" db="EMBL/GenBank/DDBJ databases">
        <title>The Aristolochia fimbriata genome: insights into angiosperm evolution, floral development and chemical biosynthesis.</title>
        <authorList>
            <person name="Jiao Y."/>
        </authorList>
    </citation>
    <scope>NUCLEOTIDE SEQUENCE [LARGE SCALE GENOMIC DNA]</scope>
    <source>
        <strain evidence="12">IBCAS-2021</strain>
        <tissue evidence="12">Leaf</tissue>
    </source>
</reference>
<dbReference type="GO" id="GO:0016887">
    <property type="term" value="F:ATP hydrolysis activity"/>
    <property type="evidence" value="ECO:0007669"/>
    <property type="project" value="InterPro"/>
</dbReference>
<evidence type="ECO:0000256" key="5">
    <source>
        <dbReference type="ARBA" id="ARBA00022946"/>
    </source>
</evidence>
<evidence type="ECO:0000256" key="9">
    <source>
        <dbReference type="SAM" id="MobiDB-lite"/>
    </source>
</evidence>
<dbReference type="InterPro" id="IPR004487">
    <property type="entry name" value="Clp_protease_ATP-bd_su_ClpX"/>
</dbReference>
<protein>
    <submittedName>
        <fullName evidence="12">Uncharacterized protein</fullName>
    </submittedName>
</protein>
<dbReference type="InterPro" id="IPR003959">
    <property type="entry name" value="ATPase_AAA_core"/>
</dbReference>
<evidence type="ECO:0000256" key="6">
    <source>
        <dbReference type="ARBA" id="ARBA00023128"/>
    </source>
</evidence>
<comment type="subcellular location">
    <subcellularLocation>
        <location evidence="1">Mitochondrion</location>
    </subcellularLocation>
</comment>
<dbReference type="InterPro" id="IPR003593">
    <property type="entry name" value="AAA+_ATPase"/>
</dbReference>
<dbReference type="Proteomes" id="UP000825729">
    <property type="component" value="Unassembled WGS sequence"/>
</dbReference>
<dbReference type="SUPFAM" id="SSF52540">
    <property type="entry name" value="P-loop containing nucleoside triphosphate hydrolases"/>
    <property type="match status" value="1"/>
</dbReference>
<dbReference type="GO" id="GO:0051603">
    <property type="term" value="P:proteolysis involved in protein catabolic process"/>
    <property type="evidence" value="ECO:0007669"/>
    <property type="project" value="TreeGrafter"/>
</dbReference>
<evidence type="ECO:0000313" key="13">
    <source>
        <dbReference type="Proteomes" id="UP000825729"/>
    </source>
</evidence>
<comment type="function">
    <text evidence="7">ATP-dependent specificity component of the mitochondrial Clp protease. It directs the protease to specific substrates. Can perform chaperone functions in the absence of ClpP.</text>
</comment>
<dbReference type="Pfam" id="PF07724">
    <property type="entry name" value="AAA_2"/>
    <property type="match status" value="1"/>
</dbReference>
<dbReference type="GO" id="GO:0005524">
    <property type="term" value="F:ATP binding"/>
    <property type="evidence" value="ECO:0007669"/>
    <property type="project" value="UniProtKB-KW"/>
</dbReference>
<dbReference type="Gene3D" id="3.40.50.300">
    <property type="entry name" value="P-loop containing nucleotide triphosphate hydrolases"/>
    <property type="match status" value="1"/>
</dbReference>
<keyword evidence="3" id="KW-0378">Hydrolase</keyword>
<keyword evidence="13" id="KW-1185">Reference proteome</keyword>
<dbReference type="PANTHER" id="PTHR48102:SF6">
    <property type="entry name" value="CLP PROTEASE REGULATORY SUBUNIT CLPX1, MITOCHONDRIAL"/>
    <property type="match status" value="1"/>
</dbReference>
<dbReference type="AlphaFoldDB" id="A0AAV7EIJ2"/>
<feature type="region of interest" description="Disordered" evidence="9">
    <location>
        <begin position="561"/>
        <end position="586"/>
    </location>
</feature>
<dbReference type="GO" id="GO:0140662">
    <property type="term" value="F:ATP-dependent protein folding chaperone"/>
    <property type="evidence" value="ECO:0007669"/>
    <property type="project" value="InterPro"/>
</dbReference>
<comment type="similarity">
    <text evidence="8">Belongs to the ClpX chaperone family.</text>
</comment>
<evidence type="ECO:0000259" key="11">
    <source>
        <dbReference type="SMART" id="SM01086"/>
    </source>
</evidence>
<evidence type="ECO:0000256" key="1">
    <source>
        <dbReference type="ARBA" id="ARBA00004173"/>
    </source>
</evidence>
<evidence type="ECO:0000313" key="12">
    <source>
        <dbReference type="EMBL" id="KAG9448251.1"/>
    </source>
</evidence>
<keyword evidence="5" id="KW-0809">Transit peptide</keyword>
<evidence type="ECO:0000256" key="3">
    <source>
        <dbReference type="ARBA" id="ARBA00022801"/>
    </source>
</evidence>
<evidence type="ECO:0000256" key="2">
    <source>
        <dbReference type="ARBA" id="ARBA00022741"/>
    </source>
</evidence>
<proteinExistence type="inferred from homology"/>
<keyword evidence="2" id="KW-0547">Nucleotide-binding</keyword>
<dbReference type="PANTHER" id="PTHR48102">
    <property type="entry name" value="ATP-DEPENDENT CLP PROTEASE ATP-BINDING SUBUNIT CLPX-LIKE, MITOCHONDRIAL-RELATED"/>
    <property type="match status" value="1"/>
</dbReference>
<dbReference type="EMBL" id="JAINDJ010000005">
    <property type="protein sequence ID" value="KAG9448251.1"/>
    <property type="molecule type" value="Genomic_DNA"/>
</dbReference>
<dbReference type="SMART" id="SM00382">
    <property type="entry name" value="AAA"/>
    <property type="match status" value="1"/>
</dbReference>
<keyword evidence="6" id="KW-0496">Mitochondrion</keyword>
<gene>
    <name evidence="12" type="ORF">H6P81_014379</name>
</gene>
<dbReference type="Pfam" id="PF10431">
    <property type="entry name" value="ClpB_D2-small"/>
    <property type="match status" value="1"/>
</dbReference>
<dbReference type="Gene3D" id="1.10.8.60">
    <property type="match status" value="1"/>
</dbReference>
<sequence>MTAVFVSKALRETATNTVHQSKYFIFNHMHLGRNSLNQCKYRRKWGDFWTRTPHLFSPFKLISLQGDFGDRGSAQLLDLDRPQKVTDVGKVKFGGHLGSHGDPPEVWQQSGGGVTVTPMESGPQYPLYLKLVRSGGGGGSSSSGGDSGSKDGCWGGSNLGDEFPTPKDICKGLDKFVIGQERAKKVLSVAVYNHYKRIHHESFQKWNQGTEGDSAGDEAKKVESDSVELEKSNVLLMGPTGSGKTLLAKTLARLVNVPFVIADATTLTQAGYVGEDVESILYKLLTVADFNVAAAEQGIVYIDEVDKITKKAESLNLSRDVSGEGVQQALLKMLEGTVVNVPEKGARKHPRGDHIQIDTKDILFICGGAFIDLEKTISERRHDSSIGIGAPIRANMRTGGLTNAAVTSSLLESVESSDLIAYGLIPEFVGRFPILVSLTSLSEDQLVQVLTDPKNALGKQYKKLFQMNEVKLHFTEKALQLIARKAMARNTGARGLRSILENILMEAMYEIPDVREGKDRIDAVVVDEESIGSAGKQGCGAKILYGDGAFERYLSRQTAKDQANTSEASVTDPEVEAEISSRVASM</sequence>
<organism evidence="12 13">
    <name type="scientific">Aristolochia fimbriata</name>
    <name type="common">White veined hardy Dutchman's pipe vine</name>
    <dbReference type="NCBI Taxonomy" id="158543"/>
    <lineage>
        <taxon>Eukaryota</taxon>
        <taxon>Viridiplantae</taxon>
        <taxon>Streptophyta</taxon>
        <taxon>Embryophyta</taxon>
        <taxon>Tracheophyta</taxon>
        <taxon>Spermatophyta</taxon>
        <taxon>Magnoliopsida</taxon>
        <taxon>Magnoliidae</taxon>
        <taxon>Piperales</taxon>
        <taxon>Aristolochiaceae</taxon>
        <taxon>Aristolochia</taxon>
    </lineage>
</organism>
<evidence type="ECO:0000256" key="4">
    <source>
        <dbReference type="ARBA" id="ARBA00022840"/>
    </source>
</evidence>
<dbReference type="CDD" id="cd19497">
    <property type="entry name" value="RecA-like_ClpX"/>
    <property type="match status" value="1"/>
</dbReference>